<protein>
    <recommendedName>
        <fullName evidence="4">Lipoprotein</fullName>
    </recommendedName>
</protein>
<dbReference type="AlphaFoldDB" id="A0A2W7T0I5"/>
<keyword evidence="1" id="KW-0732">Signal</keyword>
<proteinExistence type="predicted"/>
<evidence type="ECO:0000313" key="2">
    <source>
        <dbReference type="EMBL" id="PZX56652.1"/>
    </source>
</evidence>
<dbReference type="PROSITE" id="PS51257">
    <property type="entry name" value="PROKAR_LIPOPROTEIN"/>
    <property type="match status" value="1"/>
</dbReference>
<reference evidence="2 3" key="1">
    <citation type="submission" date="2018-06" db="EMBL/GenBank/DDBJ databases">
        <title>Genomic Encyclopedia of Archaeal and Bacterial Type Strains, Phase II (KMG-II): from individual species to whole genera.</title>
        <authorList>
            <person name="Goeker M."/>
        </authorList>
    </citation>
    <scope>NUCLEOTIDE SEQUENCE [LARGE SCALE GENOMIC DNA]</scope>
    <source>
        <strain evidence="2 3">DSM 19830</strain>
    </source>
</reference>
<sequence>MLKKFNSLLLIILILFAGCQPEDLVDPFLDDDPDDSGSKSSISYKVDGELIQGTFSEDNIIDIGSLTGEVIKSTNLTNITIGGAILKNSKMYGIVIYLTTDKTYDQLKNGDSFVGNISNLSQLTFAGFGIEDLIDDTVFSSSGDEDEIENQNLVVSITKIDHDEDIISGTFSFDAHDEELNLTKKITEGKFTNVFLEEK</sequence>
<evidence type="ECO:0000256" key="1">
    <source>
        <dbReference type="SAM" id="SignalP"/>
    </source>
</evidence>
<gene>
    <name evidence="2" type="ORF">LV85_00583</name>
</gene>
<feature type="signal peptide" evidence="1">
    <location>
        <begin position="1"/>
        <end position="19"/>
    </location>
</feature>
<dbReference type="RefSeq" id="WP_111316676.1">
    <property type="nucleotide sequence ID" value="NZ_QKZT01000002.1"/>
</dbReference>
<dbReference type="EMBL" id="QKZT01000002">
    <property type="protein sequence ID" value="PZX56652.1"/>
    <property type="molecule type" value="Genomic_DNA"/>
</dbReference>
<evidence type="ECO:0008006" key="4">
    <source>
        <dbReference type="Google" id="ProtNLM"/>
    </source>
</evidence>
<feature type="chain" id="PRO_5015862498" description="Lipoprotein" evidence="1">
    <location>
        <begin position="20"/>
        <end position="199"/>
    </location>
</feature>
<accession>A0A2W7T0I5</accession>
<dbReference type="OrthoDB" id="881763at2"/>
<organism evidence="2 3">
    <name type="scientific">Algoriphagus chordae</name>
    <dbReference type="NCBI Taxonomy" id="237019"/>
    <lineage>
        <taxon>Bacteria</taxon>
        <taxon>Pseudomonadati</taxon>
        <taxon>Bacteroidota</taxon>
        <taxon>Cytophagia</taxon>
        <taxon>Cytophagales</taxon>
        <taxon>Cyclobacteriaceae</taxon>
        <taxon>Algoriphagus</taxon>
    </lineage>
</organism>
<keyword evidence="3" id="KW-1185">Reference proteome</keyword>
<comment type="caution">
    <text evidence="2">The sequence shown here is derived from an EMBL/GenBank/DDBJ whole genome shotgun (WGS) entry which is preliminary data.</text>
</comment>
<name>A0A2W7T0I5_9BACT</name>
<evidence type="ECO:0000313" key="3">
    <source>
        <dbReference type="Proteomes" id="UP000248882"/>
    </source>
</evidence>
<dbReference type="Proteomes" id="UP000248882">
    <property type="component" value="Unassembled WGS sequence"/>
</dbReference>